<dbReference type="SUPFAM" id="SSF89796">
    <property type="entry name" value="CoA-transferase family III (CaiB/BaiF)"/>
    <property type="match status" value="1"/>
</dbReference>
<feature type="non-terminal residue" evidence="2">
    <location>
        <position position="288"/>
    </location>
</feature>
<organism evidence="2 3">
    <name type="scientific">Adineta steineri</name>
    <dbReference type="NCBI Taxonomy" id="433720"/>
    <lineage>
        <taxon>Eukaryota</taxon>
        <taxon>Metazoa</taxon>
        <taxon>Spiralia</taxon>
        <taxon>Gnathifera</taxon>
        <taxon>Rotifera</taxon>
        <taxon>Eurotatoria</taxon>
        <taxon>Bdelloidea</taxon>
        <taxon>Adinetida</taxon>
        <taxon>Adinetidae</taxon>
        <taxon>Adineta</taxon>
    </lineage>
</organism>
<dbReference type="PANTHER" id="PTHR18966">
    <property type="entry name" value="IONOTROPIC GLUTAMATE RECEPTOR"/>
    <property type="match status" value="1"/>
</dbReference>
<dbReference type="SUPFAM" id="SSF53850">
    <property type="entry name" value="Periplasmic binding protein-like II"/>
    <property type="match status" value="1"/>
</dbReference>
<keyword evidence="1" id="KW-0472">Membrane</keyword>
<name>A0A819E1J0_9BILA</name>
<reference evidence="2" key="1">
    <citation type="submission" date="2021-02" db="EMBL/GenBank/DDBJ databases">
        <authorList>
            <person name="Nowell W R."/>
        </authorList>
    </citation>
    <scope>NUCLEOTIDE SEQUENCE</scope>
</reference>
<sequence length="288" mass="32546">VVSGIDDIKNGKIPFSRIGILVGSAMEDYYLQEVSSGSRNFYSLTSITEAYDKLLSGVIDASIMDVGPVEYATTHTYCNLTLVGADFDASAFGIVYQKGWIYAKELDVNLLSLREQGVLDTLRTKWFEGGDCSQTDDSGTAMTVESLAGLFLTFGVISILSLLLFVWLKRSVIKDYFKSRKRRRTLVITQNTMKEEHPQETVAEQFVHLFMEKSLTEWLELFQKSNKLPYGPINDMKGPSVSFESIEKISMLRHAAPLLGEHTQSILQSELNYTNEQLHKFIHEKIMQ</sequence>
<dbReference type="AlphaFoldDB" id="A0A819E1J0"/>
<dbReference type="InterPro" id="IPR015683">
    <property type="entry name" value="Ionotropic_Glu_rcpt"/>
</dbReference>
<evidence type="ECO:0008006" key="4">
    <source>
        <dbReference type="Google" id="ProtNLM"/>
    </source>
</evidence>
<accession>A0A819E1J0</accession>
<gene>
    <name evidence="2" type="ORF">OKA104_LOCUS21009</name>
</gene>
<comment type="caution">
    <text evidence="2">The sequence shown here is derived from an EMBL/GenBank/DDBJ whole genome shotgun (WGS) entry which is preliminary data.</text>
</comment>
<keyword evidence="1" id="KW-1133">Transmembrane helix</keyword>
<dbReference type="Proteomes" id="UP000663881">
    <property type="component" value="Unassembled WGS sequence"/>
</dbReference>
<dbReference type="Gene3D" id="3.40.190.10">
    <property type="entry name" value="Periplasmic binding protein-like II"/>
    <property type="match status" value="1"/>
</dbReference>
<feature type="transmembrane region" description="Helical" evidence="1">
    <location>
        <begin position="147"/>
        <end position="168"/>
    </location>
</feature>
<dbReference type="InterPro" id="IPR023606">
    <property type="entry name" value="CoA-Trfase_III_dom_1_sf"/>
</dbReference>
<evidence type="ECO:0000256" key="1">
    <source>
        <dbReference type="SAM" id="Phobius"/>
    </source>
</evidence>
<evidence type="ECO:0000313" key="2">
    <source>
        <dbReference type="EMBL" id="CAF3842920.1"/>
    </source>
</evidence>
<dbReference type="EMBL" id="CAJOAY010001435">
    <property type="protein sequence ID" value="CAF3842920.1"/>
    <property type="molecule type" value="Genomic_DNA"/>
</dbReference>
<evidence type="ECO:0000313" key="3">
    <source>
        <dbReference type="Proteomes" id="UP000663881"/>
    </source>
</evidence>
<proteinExistence type="predicted"/>
<protein>
    <recommendedName>
        <fullName evidence="4">Ionotropic glutamate receptor C-terminal domain-containing protein</fullName>
    </recommendedName>
</protein>
<keyword evidence="1" id="KW-0812">Transmembrane</keyword>